<evidence type="ECO:0000256" key="1">
    <source>
        <dbReference type="SAM" id="Phobius"/>
    </source>
</evidence>
<organism evidence="2 3">
    <name type="scientific">Sphingomonas psychrolutea</name>
    <dbReference type="NCBI Taxonomy" id="1259676"/>
    <lineage>
        <taxon>Bacteria</taxon>
        <taxon>Pseudomonadati</taxon>
        <taxon>Pseudomonadota</taxon>
        <taxon>Alphaproteobacteria</taxon>
        <taxon>Sphingomonadales</taxon>
        <taxon>Sphingomonadaceae</taxon>
        <taxon>Sphingomonas</taxon>
    </lineage>
</organism>
<accession>A0ABQ1H5T2</accession>
<dbReference type="RefSeq" id="WP_188449362.1">
    <property type="nucleotide sequence ID" value="NZ_BMDW01000026.1"/>
</dbReference>
<name>A0ABQ1H5T2_9SPHN</name>
<feature type="transmembrane region" description="Helical" evidence="1">
    <location>
        <begin position="40"/>
        <end position="61"/>
    </location>
</feature>
<dbReference type="Proteomes" id="UP000618591">
    <property type="component" value="Unassembled WGS sequence"/>
</dbReference>
<keyword evidence="3" id="KW-1185">Reference proteome</keyword>
<sequence>MIYIWLNLVPILIATALGLMIGGAYRTLFGPHARVSGSTLLVITLGEFWLAAILAGALILAPDKASPWVMAVGSAIVIWAGFVLPSILVTERHRALPWSAVLGDCGYWLVTMVVQAVAMKLIGLVPPPISVP</sequence>
<feature type="transmembrane region" description="Helical" evidence="1">
    <location>
        <begin position="67"/>
        <end position="89"/>
    </location>
</feature>
<keyword evidence="1" id="KW-0812">Transmembrane</keyword>
<gene>
    <name evidence="2" type="ORF">GCM10011395_32480</name>
</gene>
<evidence type="ECO:0000313" key="3">
    <source>
        <dbReference type="Proteomes" id="UP000618591"/>
    </source>
</evidence>
<evidence type="ECO:0000313" key="2">
    <source>
        <dbReference type="EMBL" id="GGA59666.1"/>
    </source>
</evidence>
<evidence type="ECO:0008006" key="4">
    <source>
        <dbReference type="Google" id="ProtNLM"/>
    </source>
</evidence>
<dbReference type="EMBL" id="BMDW01000026">
    <property type="protein sequence ID" value="GGA59666.1"/>
    <property type="molecule type" value="Genomic_DNA"/>
</dbReference>
<comment type="caution">
    <text evidence="2">The sequence shown here is derived from an EMBL/GenBank/DDBJ whole genome shotgun (WGS) entry which is preliminary data.</text>
</comment>
<protein>
    <recommendedName>
        <fullName evidence="4">DUF1761 domain-containing protein</fullName>
    </recommendedName>
</protein>
<reference evidence="3" key="1">
    <citation type="journal article" date="2019" name="Int. J. Syst. Evol. Microbiol.">
        <title>The Global Catalogue of Microorganisms (GCM) 10K type strain sequencing project: providing services to taxonomists for standard genome sequencing and annotation.</title>
        <authorList>
            <consortium name="The Broad Institute Genomics Platform"/>
            <consortium name="The Broad Institute Genome Sequencing Center for Infectious Disease"/>
            <person name="Wu L."/>
            <person name="Ma J."/>
        </authorList>
    </citation>
    <scope>NUCLEOTIDE SEQUENCE [LARGE SCALE GENOMIC DNA]</scope>
    <source>
        <strain evidence="3">CGMCC 1.10106</strain>
    </source>
</reference>
<proteinExistence type="predicted"/>
<keyword evidence="1" id="KW-0472">Membrane</keyword>
<feature type="transmembrane region" description="Helical" evidence="1">
    <location>
        <begin position="6"/>
        <end position="28"/>
    </location>
</feature>
<feature type="transmembrane region" description="Helical" evidence="1">
    <location>
        <begin position="101"/>
        <end position="122"/>
    </location>
</feature>
<keyword evidence="1" id="KW-1133">Transmembrane helix</keyword>